<dbReference type="InterPro" id="IPR051027">
    <property type="entry name" value="bZIP_transcription_factors"/>
</dbReference>
<gene>
    <name evidence="7" type="ORF">QBC32DRAFT_24092</name>
</gene>
<evidence type="ECO:0000256" key="1">
    <source>
        <dbReference type="ARBA" id="ARBA00004123"/>
    </source>
</evidence>
<dbReference type="PROSITE" id="PS50217">
    <property type="entry name" value="BZIP"/>
    <property type="match status" value="1"/>
</dbReference>
<feature type="compositionally biased region" description="Gly residues" evidence="5">
    <location>
        <begin position="349"/>
        <end position="359"/>
    </location>
</feature>
<dbReference type="Pfam" id="PF00170">
    <property type="entry name" value="bZIP_1"/>
    <property type="match status" value="1"/>
</dbReference>
<proteinExistence type="predicted"/>
<keyword evidence="8" id="KW-1185">Reference proteome</keyword>
<evidence type="ECO:0000313" key="8">
    <source>
        <dbReference type="Proteomes" id="UP001303222"/>
    </source>
</evidence>
<dbReference type="SUPFAM" id="SSF57959">
    <property type="entry name" value="Leucine zipper domain"/>
    <property type="match status" value="1"/>
</dbReference>
<feature type="region of interest" description="Disordered" evidence="5">
    <location>
        <begin position="344"/>
        <end position="432"/>
    </location>
</feature>
<feature type="compositionally biased region" description="Low complexity" evidence="5">
    <location>
        <begin position="152"/>
        <end position="183"/>
    </location>
</feature>
<protein>
    <recommendedName>
        <fullName evidence="6">BZIP domain-containing protein</fullName>
    </recommendedName>
</protein>
<dbReference type="EMBL" id="MU859191">
    <property type="protein sequence ID" value="KAK3950074.1"/>
    <property type="molecule type" value="Genomic_DNA"/>
</dbReference>
<name>A0AAN6SDX8_9PEZI</name>
<dbReference type="Proteomes" id="UP001303222">
    <property type="component" value="Unassembled WGS sequence"/>
</dbReference>
<evidence type="ECO:0000313" key="7">
    <source>
        <dbReference type="EMBL" id="KAK3950074.1"/>
    </source>
</evidence>
<reference evidence="7" key="2">
    <citation type="submission" date="2023-06" db="EMBL/GenBank/DDBJ databases">
        <authorList>
            <consortium name="Lawrence Berkeley National Laboratory"/>
            <person name="Mondo S.J."/>
            <person name="Hensen N."/>
            <person name="Bonometti L."/>
            <person name="Westerberg I."/>
            <person name="Brannstrom I.O."/>
            <person name="Guillou S."/>
            <person name="Cros-Aarteil S."/>
            <person name="Calhoun S."/>
            <person name="Haridas S."/>
            <person name="Kuo A."/>
            <person name="Pangilinan J."/>
            <person name="Riley R."/>
            <person name="Labutti K."/>
            <person name="Andreopoulos B."/>
            <person name="Lipzen A."/>
            <person name="Chen C."/>
            <person name="Yanf M."/>
            <person name="Daum C."/>
            <person name="Ng V."/>
            <person name="Clum A."/>
            <person name="Steindorff A."/>
            <person name="Ohm R."/>
            <person name="Martin F."/>
            <person name="Silar P."/>
            <person name="Natvig D."/>
            <person name="Lalanne C."/>
            <person name="Gautier V."/>
            <person name="Ament-Velasquez S.L."/>
            <person name="Kruys A."/>
            <person name="Hutchinson M.I."/>
            <person name="Powell A.J."/>
            <person name="Barry K."/>
            <person name="Miller A.N."/>
            <person name="Grigoriev I.V."/>
            <person name="Debuchy R."/>
            <person name="Gladieux P."/>
            <person name="Thoren M.H."/>
            <person name="Johannesson H."/>
        </authorList>
    </citation>
    <scope>NUCLEOTIDE SEQUENCE</scope>
    <source>
        <strain evidence="7">CBS 626.80</strain>
    </source>
</reference>
<evidence type="ECO:0000256" key="3">
    <source>
        <dbReference type="ARBA" id="ARBA00023163"/>
    </source>
</evidence>
<comment type="subcellular location">
    <subcellularLocation>
        <location evidence="1">Nucleus</location>
    </subcellularLocation>
</comment>
<dbReference type="InterPro" id="IPR004827">
    <property type="entry name" value="bZIP"/>
</dbReference>
<evidence type="ECO:0000256" key="2">
    <source>
        <dbReference type="ARBA" id="ARBA00023015"/>
    </source>
</evidence>
<keyword evidence="3" id="KW-0804">Transcription</keyword>
<dbReference type="Gene3D" id="1.20.5.170">
    <property type="match status" value="1"/>
</dbReference>
<dbReference type="PANTHER" id="PTHR19304">
    <property type="entry name" value="CYCLIC-AMP RESPONSE ELEMENT BINDING PROTEIN"/>
    <property type="match status" value="1"/>
</dbReference>
<dbReference type="CDD" id="cd14687">
    <property type="entry name" value="bZIP_ATF2"/>
    <property type="match status" value="1"/>
</dbReference>
<evidence type="ECO:0000256" key="4">
    <source>
        <dbReference type="ARBA" id="ARBA00023242"/>
    </source>
</evidence>
<dbReference type="GO" id="GO:0005634">
    <property type="term" value="C:nucleus"/>
    <property type="evidence" value="ECO:0007669"/>
    <property type="project" value="UniProtKB-SubCell"/>
</dbReference>
<dbReference type="InterPro" id="IPR046347">
    <property type="entry name" value="bZIP_sf"/>
</dbReference>
<keyword evidence="4" id="KW-0539">Nucleus</keyword>
<feature type="compositionally biased region" description="Basic and acidic residues" evidence="5">
    <location>
        <begin position="202"/>
        <end position="216"/>
    </location>
</feature>
<dbReference type="SMART" id="SM00338">
    <property type="entry name" value="BRLZ"/>
    <property type="match status" value="1"/>
</dbReference>
<feature type="domain" description="BZIP" evidence="6">
    <location>
        <begin position="210"/>
        <end position="273"/>
    </location>
</feature>
<reference evidence="7" key="1">
    <citation type="journal article" date="2023" name="Mol. Phylogenet. Evol.">
        <title>Genome-scale phylogeny and comparative genomics of the fungal order Sordariales.</title>
        <authorList>
            <person name="Hensen N."/>
            <person name="Bonometti L."/>
            <person name="Westerberg I."/>
            <person name="Brannstrom I.O."/>
            <person name="Guillou S."/>
            <person name="Cros-Aarteil S."/>
            <person name="Calhoun S."/>
            <person name="Haridas S."/>
            <person name="Kuo A."/>
            <person name="Mondo S."/>
            <person name="Pangilinan J."/>
            <person name="Riley R."/>
            <person name="LaButti K."/>
            <person name="Andreopoulos B."/>
            <person name="Lipzen A."/>
            <person name="Chen C."/>
            <person name="Yan M."/>
            <person name="Daum C."/>
            <person name="Ng V."/>
            <person name="Clum A."/>
            <person name="Steindorff A."/>
            <person name="Ohm R.A."/>
            <person name="Martin F."/>
            <person name="Silar P."/>
            <person name="Natvig D.O."/>
            <person name="Lalanne C."/>
            <person name="Gautier V."/>
            <person name="Ament-Velasquez S.L."/>
            <person name="Kruys A."/>
            <person name="Hutchinson M.I."/>
            <person name="Powell A.J."/>
            <person name="Barry K."/>
            <person name="Miller A.N."/>
            <person name="Grigoriev I.V."/>
            <person name="Debuchy R."/>
            <person name="Gladieux P."/>
            <person name="Hiltunen Thoren M."/>
            <person name="Johannesson H."/>
        </authorList>
    </citation>
    <scope>NUCLEOTIDE SEQUENCE</scope>
    <source>
        <strain evidence="7">CBS 626.80</strain>
    </source>
</reference>
<dbReference type="AlphaFoldDB" id="A0AAN6SDX8"/>
<comment type="caution">
    <text evidence="7">The sequence shown here is derived from an EMBL/GenBank/DDBJ whole genome shotgun (WGS) entry which is preliminary data.</text>
</comment>
<evidence type="ECO:0000256" key="5">
    <source>
        <dbReference type="SAM" id="MobiDB-lite"/>
    </source>
</evidence>
<dbReference type="GO" id="GO:0003700">
    <property type="term" value="F:DNA-binding transcription factor activity"/>
    <property type="evidence" value="ECO:0007669"/>
    <property type="project" value="InterPro"/>
</dbReference>
<feature type="region of interest" description="Disordered" evidence="5">
    <location>
        <begin position="300"/>
        <end position="329"/>
    </location>
</feature>
<evidence type="ECO:0000259" key="6">
    <source>
        <dbReference type="PROSITE" id="PS50217"/>
    </source>
</evidence>
<sequence length="432" mass="46975">MHRNTFLLVTPQYHQYAMDTPSHFFSDSLAYVDSNPYQEDDQDVAYEVPREIPHDISHDIPHGVPPDVGMSEAGLQSYHVFDHKLSIDQSPISGDGPTLGERPGIWDGFAEPSAMETNNRLFVDPGLYGGRHQDVNGLEGVGDPDSIDANTSSLSDVVSRVSTRRSSSNKSNSHRSSQSGSMSTDMTPPDQDPPKKRKQRKKDANMEADEHKRNKFLERNRLAASKCREKKKLYTQELEGTKINLEARNGSLQREYSILLSEVSDLKHQLMAHAKCNDRNIDLWLENEARRFVQTSDAFGQPFTGLGQPGQTSGVPGIPGSPKSRHASIAPTYTPMTGVQLGVLRPGAEGQGGGGGGLTYGQSPGILAPPNPNTTAPTHQQSASGSDLYATPGGANGGFSNTIPPGMKREPDINYDHMPDDMFSDQSTFGSG</sequence>
<feature type="region of interest" description="Disordered" evidence="5">
    <location>
        <begin position="134"/>
        <end position="216"/>
    </location>
</feature>
<keyword evidence="2" id="KW-0805">Transcription regulation</keyword>
<accession>A0AAN6SDX8</accession>
<feature type="compositionally biased region" description="Basic and acidic residues" evidence="5">
    <location>
        <begin position="407"/>
        <end position="420"/>
    </location>
</feature>
<organism evidence="7 8">
    <name type="scientific">Pseudoneurospora amorphoporcata</name>
    <dbReference type="NCBI Taxonomy" id="241081"/>
    <lineage>
        <taxon>Eukaryota</taxon>
        <taxon>Fungi</taxon>
        <taxon>Dikarya</taxon>
        <taxon>Ascomycota</taxon>
        <taxon>Pezizomycotina</taxon>
        <taxon>Sordariomycetes</taxon>
        <taxon>Sordariomycetidae</taxon>
        <taxon>Sordariales</taxon>
        <taxon>Sordariaceae</taxon>
        <taxon>Pseudoneurospora</taxon>
    </lineage>
</organism>
<dbReference type="PROSITE" id="PS00036">
    <property type="entry name" value="BZIP_BASIC"/>
    <property type="match status" value="1"/>
</dbReference>